<gene>
    <name evidence="1" type="ORF">METZ01_LOCUS388013</name>
</gene>
<evidence type="ECO:0000313" key="1">
    <source>
        <dbReference type="EMBL" id="SVD35159.1"/>
    </source>
</evidence>
<organism evidence="1">
    <name type="scientific">marine metagenome</name>
    <dbReference type="NCBI Taxonomy" id="408172"/>
    <lineage>
        <taxon>unclassified sequences</taxon>
        <taxon>metagenomes</taxon>
        <taxon>ecological metagenomes</taxon>
    </lineage>
</organism>
<proteinExistence type="predicted"/>
<name>A0A382ULM3_9ZZZZ</name>
<dbReference type="AlphaFoldDB" id="A0A382ULM3"/>
<dbReference type="EMBL" id="UINC01145183">
    <property type="protein sequence ID" value="SVD35159.1"/>
    <property type="molecule type" value="Genomic_DNA"/>
</dbReference>
<feature type="non-terminal residue" evidence="1">
    <location>
        <position position="1"/>
    </location>
</feature>
<accession>A0A382ULM3</accession>
<protein>
    <submittedName>
        <fullName evidence="1">Uncharacterized protein</fullName>
    </submittedName>
</protein>
<reference evidence="1" key="1">
    <citation type="submission" date="2018-05" db="EMBL/GenBank/DDBJ databases">
        <authorList>
            <person name="Lanie J.A."/>
            <person name="Ng W.-L."/>
            <person name="Kazmierczak K.M."/>
            <person name="Andrzejewski T.M."/>
            <person name="Davidsen T.M."/>
            <person name="Wayne K.J."/>
            <person name="Tettelin H."/>
            <person name="Glass J.I."/>
            <person name="Rusch D."/>
            <person name="Podicherti R."/>
            <person name="Tsui H.-C.T."/>
            <person name="Winkler M.E."/>
        </authorList>
    </citation>
    <scope>NUCLEOTIDE SEQUENCE</scope>
</reference>
<sequence length="65" mass="7496">VRNQKIFQKAEIFARICSYISTQQKQRVMACEALAKAFDIPCLSADYSSPYYRGRSRGLEHLSSY</sequence>